<evidence type="ECO:0000313" key="3">
    <source>
        <dbReference type="EMBL" id="VEI13368.1"/>
    </source>
</evidence>
<dbReference type="PROSITE" id="PS50006">
    <property type="entry name" value="FHA_DOMAIN"/>
    <property type="match status" value="1"/>
</dbReference>
<dbReference type="PANTHER" id="PTHR23308">
    <property type="entry name" value="NUCLEAR INHIBITOR OF PROTEIN PHOSPHATASE-1"/>
    <property type="match status" value="1"/>
</dbReference>
<dbReference type="SUPFAM" id="SSF49879">
    <property type="entry name" value="SMAD/FHA domain"/>
    <property type="match status" value="1"/>
</dbReference>
<dbReference type="InterPro" id="IPR008984">
    <property type="entry name" value="SMAD_FHA_dom_sf"/>
</dbReference>
<dbReference type="EMBL" id="LR134476">
    <property type="protein sequence ID" value="VEI13368.1"/>
    <property type="molecule type" value="Genomic_DNA"/>
</dbReference>
<dbReference type="RefSeq" id="WP_126417261.1">
    <property type="nucleotide sequence ID" value="NZ_LR134476.1"/>
</dbReference>
<name>A0A448PEQ4_9ACTO</name>
<dbReference type="InterPro" id="IPR042287">
    <property type="entry name" value="FhaA_N_sf"/>
</dbReference>
<dbReference type="Pfam" id="PF00498">
    <property type="entry name" value="FHA"/>
    <property type="match status" value="1"/>
</dbReference>
<dbReference type="InterPro" id="IPR050923">
    <property type="entry name" value="Cell_Proc_Reg/RNA_Proc"/>
</dbReference>
<accession>A0A448PEQ4</accession>
<dbReference type="KEGG" id="tbw:NCTC13354_01082"/>
<evidence type="ECO:0000256" key="1">
    <source>
        <dbReference type="ARBA" id="ARBA00022553"/>
    </source>
</evidence>
<dbReference type="Proteomes" id="UP000269542">
    <property type="component" value="Chromosome"/>
</dbReference>
<keyword evidence="4" id="KW-1185">Reference proteome</keyword>
<evidence type="ECO:0000313" key="4">
    <source>
        <dbReference type="Proteomes" id="UP000269542"/>
    </source>
</evidence>
<proteinExistence type="predicted"/>
<dbReference type="InterPro" id="IPR000253">
    <property type="entry name" value="FHA_dom"/>
</dbReference>
<dbReference type="CDD" id="cd00060">
    <property type="entry name" value="FHA"/>
    <property type="match status" value="1"/>
</dbReference>
<dbReference type="Gene3D" id="2.60.200.20">
    <property type="match status" value="1"/>
</dbReference>
<dbReference type="InterPro" id="IPR022128">
    <property type="entry name" value="FhaA_N"/>
</dbReference>
<organism evidence="3 4">
    <name type="scientific">Trueperella bialowiezensis</name>
    <dbReference type="NCBI Taxonomy" id="312285"/>
    <lineage>
        <taxon>Bacteria</taxon>
        <taxon>Bacillati</taxon>
        <taxon>Actinomycetota</taxon>
        <taxon>Actinomycetes</taxon>
        <taxon>Actinomycetales</taxon>
        <taxon>Actinomycetaceae</taxon>
        <taxon>Trueperella</taxon>
    </lineage>
</organism>
<dbReference type="Gene3D" id="3.30.2320.60">
    <property type="entry name" value="FhaA, phosphopeptide-binding domain (DUF3662)"/>
    <property type="match status" value="1"/>
</dbReference>
<reference evidence="3 4" key="1">
    <citation type="submission" date="2018-12" db="EMBL/GenBank/DDBJ databases">
        <authorList>
            <consortium name="Pathogen Informatics"/>
        </authorList>
    </citation>
    <scope>NUCLEOTIDE SEQUENCE [LARGE SCALE GENOMIC DNA]</scope>
    <source>
        <strain evidence="3 4">NCTC13354</strain>
    </source>
</reference>
<dbReference type="OrthoDB" id="151099at2"/>
<protein>
    <submittedName>
        <fullName evidence="3">Uncharacterized conserved protein, contains FHA domain</fullName>
    </submittedName>
</protein>
<dbReference type="AlphaFoldDB" id="A0A448PEQ4"/>
<dbReference type="Pfam" id="PF12401">
    <property type="entry name" value="FhaA_N"/>
    <property type="match status" value="1"/>
</dbReference>
<sequence>MSAFDRIERGVESAFENVFSRAFRSDLKPVELASGIKKAMDDRAAAVSRERVVVPNEFDVILSESDFGKIAEWGEEAMRDELISVATSYAEEQRYTFLGPVTISFSHDSELSRGKLIVRARSKRGPAAPATTRDASPENPIIDVNGERYLLTGTVTVIGRGSAADIKVDDSGVSRRHLELRITPGGVIATDLNTTNGTYVEGHRITAATLLDGNTITIGRTRIMFWTSPEML</sequence>
<keyword evidence="1" id="KW-0597">Phosphoprotein</keyword>
<dbReference type="SMART" id="SM00240">
    <property type="entry name" value="FHA"/>
    <property type="match status" value="1"/>
</dbReference>
<evidence type="ECO:0000259" key="2">
    <source>
        <dbReference type="PROSITE" id="PS50006"/>
    </source>
</evidence>
<feature type="domain" description="FHA" evidence="2">
    <location>
        <begin position="156"/>
        <end position="205"/>
    </location>
</feature>
<gene>
    <name evidence="3" type="ORF">NCTC13354_01082</name>
</gene>